<reference evidence="1" key="1">
    <citation type="submission" date="2020-04" db="EMBL/GenBank/DDBJ databases">
        <title>Hybrid Assembly of Korean Phytophthora infestans isolates.</title>
        <authorList>
            <person name="Prokchorchik M."/>
            <person name="Lee Y."/>
            <person name="Seo J."/>
            <person name="Cho J.-H."/>
            <person name="Park Y.-E."/>
            <person name="Jang D.-C."/>
            <person name="Im J.-S."/>
            <person name="Choi J.-G."/>
            <person name="Park H.-J."/>
            <person name="Lee G.-B."/>
            <person name="Lee Y.-G."/>
            <person name="Hong S.-Y."/>
            <person name="Cho K."/>
            <person name="Sohn K.H."/>
        </authorList>
    </citation>
    <scope>NUCLEOTIDE SEQUENCE</scope>
    <source>
        <strain evidence="1">KR_1_A1</strain>
    </source>
</reference>
<evidence type="ECO:0000313" key="2">
    <source>
        <dbReference type="Proteomes" id="UP000602510"/>
    </source>
</evidence>
<dbReference type="Proteomes" id="UP000602510">
    <property type="component" value="Unassembled WGS sequence"/>
</dbReference>
<sequence length="256" mass="29763">MSFVADMFIPGSGSVVTVLVKMYDLCNEMKEGQIACKRLHLRLKDIFDELQKMETRGEIPSSDKVAKYVEVVAKYLRYLEQYRSQKLFRRLIKHQAMSGQLALIYEEIDMLFRILNLAGTAAMMEWKQQWDIDQQAQQEVMSSLVVNSVEVLRELQDTRAQLEAMMMLKYEMEQRSDQQTSETMHLMKSMMATVVRASKTTVAKLPPWFFPSDDIEFEEEPFARGSFGSVHHGVWGSGTKCGEVFPRRRCDRRWSC</sequence>
<gene>
    <name evidence="1" type="ORF">GN244_ATG19975</name>
</gene>
<dbReference type="GO" id="GO:0007166">
    <property type="term" value="P:cell surface receptor signaling pathway"/>
    <property type="evidence" value="ECO:0007669"/>
    <property type="project" value="InterPro"/>
</dbReference>
<dbReference type="AlphaFoldDB" id="A0A833W3P3"/>
<dbReference type="InterPro" id="IPR036537">
    <property type="entry name" value="Adaptor_Cbl_N_dom_sf"/>
</dbReference>
<dbReference type="CDD" id="cd21037">
    <property type="entry name" value="MLKL_NTD"/>
    <property type="match status" value="1"/>
</dbReference>
<comment type="caution">
    <text evidence="1">The sequence shown here is derived from an EMBL/GenBank/DDBJ whole genome shotgun (WGS) entry which is preliminary data.</text>
</comment>
<evidence type="ECO:0000313" key="1">
    <source>
        <dbReference type="EMBL" id="KAF4028353.1"/>
    </source>
</evidence>
<protein>
    <submittedName>
        <fullName evidence="1">Uncharacterized protein</fullName>
    </submittedName>
</protein>
<organism evidence="1 2">
    <name type="scientific">Phytophthora infestans</name>
    <name type="common">Potato late blight agent</name>
    <name type="synonym">Botrytis infestans</name>
    <dbReference type="NCBI Taxonomy" id="4787"/>
    <lineage>
        <taxon>Eukaryota</taxon>
        <taxon>Sar</taxon>
        <taxon>Stramenopiles</taxon>
        <taxon>Oomycota</taxon>
        <taxon>Peronosporomycetes</taxon>
        <taxon>Peronosporales</taxon>
        <taxon>Peronosporaceae</taxon>
        <taxon>Phytophthora</taxon>
    </lineage>
</organism>
<name>A0A833W3P3_PHYIN</name>
<dbReference type="EMBL" id="WSZM01001087">
    <property type="protein sequence ID" value="KAF4028353.1"/>
    <property type="molecule type" value="Genomic_DNA"/>
</dbReference>
<dbReference type="Gene3D" id="1.20.930.20">
    <property type="entry name" value="Adaptor protein Cbl, N-terminal domain"/>
    <property type="match status" value="1"/>
</dbReference>
<keyword evidence="2" id="KW-1185">Reference proteome</keyword>
<accession>A0A833W3P3</accession>
<proteinExistence type="predicted"/>
<dbReference type="InterPro" id="IPR059179">
    <property type="entry name" value="MLKL-like_MCAfunc"/>
</dbReference>